<dbReference type="OrthoDB" id="1731857at2759"/>
<protein>
    <recommendedName>
        <fullName evidence="7">Ammonium transporter AmtB-like domain-containing protein</fullName>
    </recommendedName>
</protein>
<evidence type="ECO:0000313" key="9">
    <source>
        <dbReference type="Proteomes" id="UP000327013"/>
    </source>
</evidence>
<reference evidence="8 9" key="1">
    <citation type="submission" date="2019-06" db="EMBL/GenBank/DDBJ databases">
        <title>A chromosomal-level reference genome of Carpinus fangiana (Coryloideae, Betulaceae).</title>
        <authorList>
            <person name="Yang X."/>
            <person name="Wang Z."/>
            <person name="Zhang L."/>
            <person name="Hao G."/>
            <person name="Liu J."/>
            <person name="Yang Y."/>
        </authorList>
    </citation>
    <scope>NUCLEOTIDE SEQUENCE [LARGE SCALE GENOMIC DNA]</scope>
    <source>
        <strain evidence="8">Cfa_2016G</strain>
        <tissue evidence="8">Leaf</tissue>
    </source>
</reference>
<organism evidence="8 9">
    <name type="scientific">Carpinus fangiana</name>
    <dbReference type="NCBI Taxonomy" id="176857"/>
    <lineage>
        <taxon>Eukaryota</taxon>
        <taxon>Viridiplantae</taxon>
        <taxon>Streptophyta</taxon>
        <taxon>Embryophyta</taxon>
        <taxon>Tracheophyta</taxon>
        <taxon>Spermatophyta</taxon>
        <taxon>Magnoliopsida</taxon>
        <taxon>eudicotyledons</taxon>
        <taxon>Gunneridae</taxon>
        <taxon>Pentapetalae</taxon>
        <taxon>rosids</taxon>
        <taxon>fabids</taxon>
        <taxon>Fagales</taxon>
        <taxon>Betulaceae</taxon>
        <taxon>Carpinus</taxon>
    </lineage>
</organism>
<dbReference type="Gene3D" id="1.10.3430.10">
    <property type="entry name" value="Ammonium transporter AmtB like domains"/>
    <property type="match status" value="1"/>
</dbReference>
<evidence type="ECO:0000256" key="2">
    <source>
        <dbReference type="ARBA" id="ARBA00022692"/>
    </source>
</evidence>
<evidence type="ECO:0000256" key="1">
    <source>
        <dbReference type="ARBA" id="ARBA00004141"/>
    </source>
</evidence>
<dbReference type="GO" id="GO:0005886">
    <property type="term" value="C:plasma membrane"/>
    <property type="evidence" value="ECO:0007669"/>
    <property type="project" value="TreeGrafter"/>
</dbReference>
<dbReference type="EMBL" id="CM017322">
    <property type="protein sequence ID" value="KAE8010470.1"/>
    <property type="molecule type" value="Genomic_DNA"/>
</dbReference>
<dbReference type="SUPFAM" id="SSF111352">
    <property type="entry name" value="Ammonium transporter"/>
    <property type="match status" value="1"/>
</dbReference>
<evidence type="ECO:0000259" key="7">
    <source>
        <dbReference type="Pfam" id="PF00909"/>
    </source>
</evidence>
<evidence type="ECO:0000256" key="6">
    <source>
        <dbReference type="SAM" id="Phobius"/>
    </source>
</evidence>
<gene>
    <name evidence="8" type="ORF">FH972_006838</name>
</gene>
<proteinExistence type="predicted"/>
<feature type="compositionally biased region" description="Basic and acidic residues" evidence="5">
    <location>
        <begin position="129"/>
        <end position="146"/>
    </location>
</feature>
<dbReference type="PANTHER" id="PTHR11730:SF121">
    <property type="entry name" value="AMMONIUM TRANSPORTER 1 MEMBER 1"/>
    <property type="match status" value="1"/>
</dbReference>
<keyword evidence="3 6" id="KW-1133">Transmembrane helix</keyword>
<evidence type="ECO:0000256" key="3">
    <source>
        <dbReference type="ARBA" id="ARBA00022989"/>
    </source>
</evidence>
<dbReference type="Pfam" id="PF00909">
    <property type="entry name" value="Ammonium_transp"/>
    <property type="match status" value="1"/>
</dbReference>
<dbReference type="Proteomes" id="UP000327013">
    <property type="component" value="Chromosome 2"/>
</dbReference>
<keyword evidence="9" id="KW-1185">Reference proteome</keyword>
<dbReference type="InterPro" id="IPR024041">
    <property type="entry name" value="NH4_transpt_AmtB-like_dom"/>
</dbReference>
<evidence type="ECO:0000256" key="4">
    <source>
        <dbReference type="ARBA" id="ARBA00023136"/>
    </source>
</evidence>
<feature type="domain" description="Ammonium transporter AmtB-like" evidence="7">
    <location>
        <begin position="160"/>
        <end position="222"/>
    </location>
</feature>
<dbReference type="GO" id="GO:0097272">
    <property type="term" value="P:ammonium homeostasis"/>
    <property type="evidence" value="ECO:0007669"/>
    <property type="project" value="TreeGrafter"/>
</dbReference>
<sequence>MTAKSLDSDLDLAYHLQMQEAMTASLALQPSTSRRPSASATVILRELNDRVLREPEIGELREDLDRRIHHQKLANDIINIPDEEWENDIINISDEEGENDIVNIPDEEWEVTLHNNYRRPYESTDPETGEERRAPLEENQRRRPDSDGSGAAPTPESDKNVTDVCNGLLGRFAAITAGCAVVEPWAAIICGFVAAVVLISYNRLAEKLKIDHSLEVAKLHGGWILKREKWV</sequence>
<name>A0A5N6QVW8_9ROSI</name>
<feature type="region of interest" description="Disordered" evidence="5">
    <location>
        <begin position="115"/>
        <end position="160"/>
    </location>
</feature>
<accession>A0A5N6QVW8</accession>
<feature type="transmembrane region" description="Helical" evidence="6">
    <location>
        <begin position="185"/>
        <end position="204"/>
    </location>
</feature>
<keyword evidence="2 6" id="KW-0812">Transmembrane</keyword>
<comment type="subcellular location">
    <subcellularLocation>
        <location evidence="1">Membrane</location>
        <topology evidence="1">Multi-pass membrane protein</topology>
    </subcellularLocation>
</comment>
<evidence type="ECO:0000256" key="5">
    <source>
        <dbReference type="SAM" id="MobiDB-lite"/>
    </source>
</evidence>
<evidence type="ECO:0000313" key="8">
    <source>
        <dbReference type="EMBL" id="KAE8010470.1"/>
    </source>
</evidence>
<dbReference type="GO" id="GO:0008519">
    <property type="term" value="F:ammonium channel activity"/>
    <property type="evidence" value="ECO:0007669"/>
    <property type="project" value="InterPro"/>
</dbReference>
<keyword evidence="4 6" id="KW-0472">Membrane</keyword>
<dbReference type="PANTHER" id="PTHR11730">
    <property type="entry name" value="AMMONIUM TRANSPORTER"/>
    <property type="match status" value="1"/>
</dbReference>
<dbReference type="AlphaFoldDB" id="A0A5N6QVW8"/>
<dbReference type="InterPro" id="IPR029020">
    <property type="entry name" value="Ammonium/urea_transptr"/>
</dbReference>